<keyword evidence="1" id="KW-0853">WD repeat</keyword>
<dbReference type="InterPro" id="IPR015943">
    <property type="entry name" value="WD40/YVTN_repeat-like_dom_sf"/>
</dbReference>
<dbReference type="PANTHER" id="PTHR22806:SF0">
    <property type="entry name" value="NUCLEOPORIN NUP37"/>
    <property type="match status" value="1"/>
</dbReference>
<dbReference type="InterPro" id="IPR036322">
    <property type="entry name" value="WD40_repeat_dom_sf"/>
</dbReference>
<evidence type="ECO:0000256" key="1">
    <source>
        <dbReference type="PROSITE-ProRule" id="PRU00221"/>
    </source>
</evidence>
<accession>J3JVN1</accession>
<organism evidence="2">
    <name type="scientific">Dendroctonus ponderosae</name>
    <name type="common">Mountain pine beetle</name>
    <dbReference type="NCBI Taxonomy" id="77166"/>
    <lineage>
        <taxon>Eukaryota</taxon>
        <taxon>Metazoa</taxon>
        <taxon>Ecdysozoa</taxon>
        <taxon>Arthropoda</taxon>
        <taxon>Hexapoda</taxon>
        <taxon>Insecta</taxon>
        <taxon>Pterygota</taxon>
        <taxon>Neoptera</taxon>
        <taxon>Endopterygota</taxon>
        <taxon>Coleoptera</taxon>
        <taxon>Polyphaga</taxon>
        <taxon>Cucujiformia</taxon>
        <taxon>Curculionidae</taxon>
        <taxon>Scolytinae</taxon>
        <taxon>Dendroctonus</taxon>
    </lineage>
</organism>
<reference evidence="2" key="1">
    <citation type="journal article" date="2012" name="Insect Biochem. Mol. Biol.">
        <title>Transcriptome and full-length cDNA resources for the mountain pine beetle, Dendroctonus ponderosae Hopkins, a major insect pest of pine forests.</title>
        <authorList>
            <person name="Keeling C.I."/>
            <person name="Henderson H."/>
            <person name="Li M."/>
            <person name="Yuen M."/>
            <person name="Clark E.L."/>
            <person name="Fraser J.D."/>
            <person name="Huber D.P."/>
            <person name="Liao N.Y."/>
            <person name="Roderick Docking T."/>
            <person name="Birol I."/>
            <person name="Chan S.K."/>
            <person name="Taylor G.A."/>
            <person name="Palmquist D."/>
            <person name="Jones S.J."/>
            <person name="Bohlmann J."/>
        </authorList>
    </citation>
    <scope>NUCLEOTIDE SEQUENCE</scope>
    <source>
        <tissue evidence="2">Midgut and adhering fatbody of emerged adults of both sexes after feeding on lodgepole pine for up to 64 h</tissue>
    </source>
</reference>
<dbReference type="Pfam" id="PF00400">
    <property type="entry name" value="WD40"/>
    <property type="match status" value="1"/>
</dbReference>
<dbReference type="PROSITE" id="PS50294">
    <property type="entry name" value="WD_REPEATS_REGION"/>
    <property type="match status" value="1"/>
</dbReference>
<evidence type="ECO:0000313" key="2">
    <source>
        <dbReference type="EMBL" id="AEE62261.1"/>
    </source>
</evidence>
<dbReference type="InterPro" id="IPR001680">
    <property type="entry name" value="WD40_rpt"/>
</dbReference>
<dbReference type="Gene3D" id="2.130.10.10">
    <property type="entry name" value="YVTN repeat-like/Quinoprotein amine dehydrogenase"/>
    <property type="match status" value="1"/>
</dbReference>
<protein>
    <submittedName>
        <fullName evidence="2">Uncharacterized protein</fullName>
    </submittedName>
</protein>
<dbReference type="SUPFAM" id="SSF50978">
    <property type="entry name" value="WD40 repeat-like"/>
    <property type="match status" value="1"/>
</dbReference>
<dbReference type="OrthoDB" id="340259at2759"/>
<sequence length="261" mass="29486">MKMQGSVDRLQGSKKNTSEPTFVKDFSEYGQILHIHVSPFEWSKDIMLLAFSSRILFSRVSFQEESVKVQQLFQFEHPSRCTALSLAPSTTLTVMPNQVLFATGGIDHQIRVVQSDLQQDNTCEVISGHTSYINDITFDPDNAYLASASDDNTVKIWYTKQFNLKTTLNLTSPAMVVAWHRGDPGKLMVAEKSGWSSSTMWKPRPRFSRWTLPGHCRLPTGPLQRVKSWAPCSWGSCFYGTSLSLVCPNKAPFYFRKMGAQ</sequence>
<dbReference type="SMART" id="SM00320">
    <property type="entry name" value="WD40"/>
    <property type="match status" value="2"/>
</dbReference>
<dbReference type="GO" id="GO:0031080">
    <property type="term" value="C:nuclear pore outer ring"/>
    <property type="evidence" value="ECO:0007669"/>
    <property type="project" value="InterPro"/>
</dbReference>
<proteinExistence type="evidence at transcript level"/>
<dbReference type="PROSITE" id="PS50082">
    <property type="entry name" value="WD_REPEATS_2"/>
    <property type="match status" value="1"/>
</dbReference>
<dbReference type="EMBL" id="BT127299">
    <property type="protein sequence ID" value="AEE62261.1"/>
    <property type="molecule type" value="mRNA"/>
</dbReference>
<feature type="repeat" description="WD" evidence="1">
    <location>
        <begin position="126"/>
        <end position="157"/>
    </location>
</feature>
<dbReference type="AlphaFoldDB" id="J3JVN1"/>
<dbReference type="PANTHER" id="PTHR22806">
    <property type="entry name" value="NUCLEOPORIN NUP37 P37 -RELATED"/>
    <property type="match status" value="1"/>
</dbReference>
<name>J3JVN1_DENPD</name>
<dbReference type="InterPro" id="IPR037626">
    <property type="entry name" value="NUP37"/>
</dbReference>